<feature type="compositionally biased region" description="Basic and acidic residues" evidence="1">
    <location>
        <begin position="27"/>
        <end position="38"/>
    </location>
</feature>
<dbReference type="EMBL" id="JARKNE010000009">
    <property type="protein sequence ID" value="KAK5802495.1"/>
    <property type="molecule type" value="Genomic_DNA"/>
</dbReference>
<dbReference type="Pfam" id="PF13456">
    <property type="entry name" value="RVT_3"/>
    <property type="match status" value="1"/>
</dbReference>
<dbReference type="PANTHER" id="PTHR31286">
    <property type="entry name" value="GLYCINE-RICH CELL WALL STRUCTURAL PROTEIN 1.8-LIKE"/>
    <property type="match status" value="1"/>
</dbReference>
<sequence>MEVSIFENFGSDKSIVEELIPRKVRFRDKDEDSNDGMKVDPPSAHPTSWKDMLVGPIVDDAFKGPKEKEAIVFMDGDIQNTVVNGVPSITFSYRIHQILFQALGNPSQGLRRKQKRLFVSPWDSGPESPRNQTRLFVSHRSSHPPSEPRLQASNQAVPWTLAFDPAQAYPSVVMEWIRFPALPSYLYNRMVITEIEKLVGKKVEYESLSTIWFHCGRYGHVENNCSFKIAESVAEEDNMSPEMILENSNLVREEPEKKDENYEPWMIVERKSRRKVRNNGQKDAGFHGKGIDTGLDIVDVAARDHLEQNGPAGVVKSSLAATGNCRQIFTAGATTSAFSVENPSKDAGESSPLHLPTAILNGGNESEINRSSAPPTNNSLVLAQEGFIGLGKKGKTKGTKIFTKQNKFSHGSNTRFKNSGSQRVSLKKSMEQLAVNIAALSHKNLDSGGLTRTDNNLGGVSSCWARQYESNFHGSKRIDPISTSVNNSDDTWILLSTDGAVDRNSGILILLNKGYRRALIQTDNLEVAQTLRDLSLEDSGIAVLRRTQCIMKAEGTWKIKHISKTQNLVADRLAKLSLSWKTSLQILNEAREELSVLLQEEKDNGWFM</sequence>
<gene>
    <name evidence="3" type="ORF">PVK06_030092</name>
</gene>
<feature type="region of interest" description="Disordered" evidence="1">
    <location>
        <begin position="27"/>
        <end position="48"/>
    </location>
</feature>
<organism evidence="3 4">
    <name type="scientific">Gossypium arboreum</name>
    <name type="common">Tree cotton</name>
    <name type="synonym">Gossypium nanking</name>
    <dbReference type="NCBI Taxonomy" id="29729"/>
    <lineage>
        <taxon>Eukaryota</taxon>
        <taxon>Viridiplantae</taxon>
        <taxon>Streptophyta</taxon>
        <taxon>Embryophyta</taxon>
        <taxon>Tracheophyta</taxon>
        <taxon>Spermatophyta</taxon>
        <taxon>Magnoliopsida</taxon>
        <taxon>eudicotyledons</taxon>
        <taxon>Gunneridae</taxon>
        <taxon>Pentapetalae</taxon>
        <taxon>rosids</taxon>
        <taxon>malvids</taxon>
        <taxon>Malvales</taxon>
        <taxon>Malvaceae</taxon>
        <taxon>Malvoideae</taxon>
        <taxon>Gossypium</taxon>
    </lineage>
</organism>
<protein>
    <recommendedName>
        <fullName evidence="2">RNase H type-1 domain-containing protein</fullName>
    </recommendedName>
</protein>
<evidence type="ECO:0000313" key="4">
    <source>
        <dbReference type="Proteomes" id="UP001358586"/>
    </source>
</evidence>
<name>A0ABR0NMD2_GOSAR</name>
<dbReference type="InterPro" id="IPR002156">
    <property type="entry name" value="RNaseH_domain"/>
</dbReference>
<dbReference type="Proteomes" id="UP001358586">
    <property type="component" value="Chromosome 9"/>
</dbReference>
<dbReference type="InterPro" id="IPR040256">
    <property type="entry name" value="At4g02000-like"/>
</dbReference>
<feature type="domain" description="RNase H type-1" evidence="2">
    <location>
        <begin position="506"/>
        <end position="576"/>
    </location>
</feature>
<reference evidence="3 4" key="1">
    <citation type="submission" date="2023-03" db="EMBL/GenBank/DDBJ databases">
        <title>WGS of Gossypium arboreum.</title>
        <authorList>
            <person name="Yu D."/>
        </authorList>
    </citation>
    <scope>NUCLEOTIDE SEQUENCE [LARGE SCALE GENOMIC DNA]</scope>
    <source>
        <tissue evidence="3">Leaf</tissue>
    </source>
</reference>
<comment type="caution">
    <text evidence="3">The sequence shown here is derived from an EMBL/GenBank/DDBJ whole genome shotgun (WGS) entry which is preliminary data.</text>
</comment>
<keyword evidence="4" id="KW-1185">Reference proteome</keyword>
<evidence type="ECO:0000256" key="1">
    <source>
        <dbReference type="SAM" id="MobiDB-lite"/>
    </source>
</evidence>
<accession>A0ABR0NMD2</accession>
<evidence type="ECO:0000313" key="3">
    <source>
        <dbReference type="EMBL" id="KAK5802495.1"/>
    </source>
</evidence>
<dbReference type="PANTHER" id="PTHR31286:SF173">
    <property type="entry name" value="DUF4283 DOMAIN-CONTAINING PROTEIN"/>
    <property type="match status" value="1"/>
</dbReference>
<evidence type="ECO:0000259" key="2">
    <source>
        <dbReference type="Pfam" id="PF13456"/>
    </source>
</evidence>
<proteinExistence type="predicted"/>